<dbReference type="GO" id="GO:0005525">
    <property type="term" value="F:GTP binding"/>
    <property type="evidence" value="ECO:0007669"/>
    <property type="project" value="UniProtKB-KW"/>
</dbReference>
<feature type="region of interest" description="Disordered" evidence="3">
    <location>
        <begin position="248"/>
        <end position="270"/>
    </location>
</feature>
<protein>
    <submittedName>
        <fullName evidence="6">RNI-like protein</fullName>
    </submittedName>
</protein>
<dbReference type="SUPFAM" id="SSF52540">
    <property type="entry name" value="P-loop containing nucleoside triphosphate hydrolases"/>
    <property type="match status" value="2"/>
</dbReference>
<dbReference type="InterPro" id="IPR006073">
    <property type="entry name" value="GTP-bd"/>
</dbReference>
<reference evidence="6 7" key="1">
    <citation type="submission" date="2016-04" db="EMBL/GenBank/DDBJ databases">
        <title>Genome analyses suggest a sexual origin of heterokaryosis in a supposedly ancient asexual fungus.</title>
        <authorList>
            <person name="Ropars J."/>
            <person name="Sedzielewska K."/>
            <person name="Noel J."/>
            <person name="Charron P."/>
            <person name="Farinelli L."/>
            <person name="Marton T."/>
            <person name="Kruger M."/>
            <person name="Pelin A."/>
            <person name="Brachmann A."/>
            <person name="Corradi N."/>
        </authorList>
    </citation>
    <scope>NUCLEOTIDE SEQUENCE [LARGE SCALE GENOMIC DNA]</scope>
    <source>
        <strain evidence="6 7">A5</strain>
    </source>
</reference>
<dbReference type="InterPro" id="IPR001611">
    <property type="entry name" value="Leu-rich_rpt"/>
</dbReference>
<dbReference type="PANTHER" id="PTHR10903">
    <property type="entry name" value="GTPASE, IMAP FAMILY MEMBER-RELATED"/>
    <property type="match status" value="1"/>
</dbReference>
<gene>
    <name evidence="6" type="ORF">RhiirA5_402575</name>
</gene>
<dbReference type="PANTHER" id="PTHR10903:SF184">
    <property type="entry name" value="GTP-BINDING PROTEIN A"/>
    <property type="match status" value="1"/>
</dbReference>
<dbReference type="VEuPathDB" id="FungiDB:FUN_001870"/>
<evidence type="ECO:0000313" key="6">
    <source>
        <dbReference type="EMBL" id="PKC02008.1"/>
    </source>
</evidence>
<reference evidence="6 7" key="2">
    <citation type="submission" date="2017-09" db="EMBL/GenBank/DDBJ databases">
        <title>Extensive intraspecific genome diversity in a model arbuscular mycorrhizal fungus.</title>
        <authorList>
            <person name="Chen E.C."/>
            <person name="Morin E."/>
            <person name="Beaudet D."/>
            <person name="Noel J."/>
            <person name="Ndikumana S."/>
            <person name="Charron P."/>
            <person name="St-Onge C."/>
            <person name="Giorgi J."/>
            <person name="Grigoriev I.V."/>
            <person name="Roux C."/>
            <person name="Martin F.M."/>
            <person name="Corradi N."/>
        </authorList>
    </citation>
    <scope>NUCLEOTIDE SEQUENCE [LARGE SCALE GENOMIC DNA]</scope>
    <source>
        <strain evidence="6 7">A5</strain>
    </source>
</reference>
<name>A0A2N0P5A5_9GLOM</name>
<dbReference type="VEuPathDB" id="FungiDB:RhiirA1_146471"/>
<evidence type="ECO:0000256" key="1">
    <source>
        <dbReference type="ARBA" id="ARBA00022741"/>
    </source>
</evidence>
<evidence type="ECO:0000259" key="5">
    <source>
        <dbReference type="Pfam" id="PF04548"/>
    </source>
</evidence>
<dbReference type="InterPro" id="IPR006703">
    <property type="entry name" value="G_AIG1"/>
</dbReference>
<organism evidence="6 7">
    <name type="scientific">Rhizophagus irregularis</name>
    <dbReference type="NCBI Taxonomy" id="588596"/>
    <lineage>
        <taxon>Eukaryota</taxon>
        <taxon>Fungi</taxon>
        <taxon>Fungi incertae sedis</taxon>
        <taxon>Mucoromycota</taxon>
        <taxon>Glomeromycotina</taxon>
        <taxon>Glomeromycetes</taxon>
        <taxon>Glomerales</taxon>
        <taxon>Glomeraceae</taxon>
        <taxon>Rhizophagus</taxon>
    </lineage>
</organism>
<dbReference type="InterPro" id="IPR027417">
    <property type="entry name" value="P-loop_NTPase"/>
</dbReference>
<dbReference type="Pfam" id="PF01926">
    <property type="entry name" value="MMR_HSR1"/>
    <property type="match status" value="1"/>
</dbReference>
<accession>A0A2N0P5A5</accession>
<proteinExistence type="predicted"/>
<dbReference type="Gene3D" id="3.40.50.300">
    <property type="entry name" value="P-loop containing nucleotide triphosphate hydrolases"/>
    <property type="match status" value="2"/>
</dbReference>
<evidence type="ECO:0000259" key="4">
    <source>
        <dbReference type="Pfam" id="PF01926"/>
    </source>
</evidence>
<dbReference type="InterPro" id="IPR032675">
    <property type="entry name" value="LRR_dom_sf"/>
</dbReference>
<keyword evidence="2" id="KW-0342">GTP-binding</keyword>
<evidence type="ECO:0000256" key="3">
    <source>
        <dbReference type="SAM" id="MobiDB-lite"/>
    </source>
</evidence>
<comment type="caution">
    <text evidence="6">The sequence shown here is derived from an EMBL/GenBank/DDBJ whole genome shotgun (WGS) entry which is preliminary data.</text>
</comment>
<dbReference type="AlphaFoldDB" id="A0A2N0P5A5"/>
<evidence type="ECO:0000313" key="7">
    <source>
        <dbReference type="Proteomes" id="UP000232722"/>
    </source>
</evidence>
<dbReference type="EMBL" id="LLXJ01001473">
    <property type="protein sequence ID" value="PKC02008.1"/>
    <property type="molecule type" value="Genomic_DNA"/>
</dbReference>
<dbReference type="VEuPathDB" id="FungiDB:RhiirFUN_026067"/>
<dbReference type="SUPFAM" id="SSF52058">
    <property type="entry name" value="L domain-like"/>
    <property type="match status" value="1"/>
</dbReference>
<sequence>MNIGQESGIKNLLIIGHTNVGKSTLCNVLCDANDFEENDYTAKKTRNFQEKDFVWKETKYRVIEIGVSSNDKKDLYNKIGEVIYSMPEGISQVLFLVDERFMAVEISTFKSFEKEILNSDIAEYTTFVRTKFGNFKIKKECDEDKDQVFYESEAIAKIVKLCKGPIYVNNPPIKITTEDDDDKERVQNNKRTRARSRNILLNHLETTCKEKYYKLTTWDDLYNKIASVKSNGTGDIAEEVERSLIIESEKKNEKTQQTTKRKGRKNQKDQQWFDEKYSNEEVIIIVGRKRLNLAGSLKIEGFKNLKNISLKKLKIANLEINNCPQLNIINMSELAKLTSLSVTGCPKLIVLNCSLNELTSLEKLTSLKISGCLQLTNINNLSKSSKLESLSVIDCPKLTTLNYSTNRLTSLEIIGCKQLKKISNLSNVPKLTSLTLIDCPNITKLDCSSTEKLTELEASDLIELKCSNTSIKTLSVNLCPGIQILDCSNNDKLIDLDISNCSKLEFLDCSNSKLTSLGINNCIFLLKEYEQNGTKCNRLKYPSDLKIIEKRITKNLIIVGRIGGGKSTLFNILTESEDFEESGRSISVIKNFQKKDFEWHGRSFSVVDTIGVGDTQLSTKKVLYKVLDGIFSIPEGISQILFVIDERFTTEEVKIFNLLKGSIFDIFGIHIFKYVTIVRTKFSNFKNKSECEADKEQLHNENENIAKIVKSCRDIVYVDNPPTNFQIFDEDDQETVATNRRKRERSREVLLNYLDKTCQLDCFKLKTWDQIREPIAEYLESNCEDVPPELEKNQTLIKISELFCSIT</sequence>
<keyword evidence="1" id="KW-0547">Nucleotide-binding</keyword>
<dbReference type="Gene3D" id="3.80.10.10">
    <property type="entry name" value="Ribonuclease Inhibitor"/>
    <property type="match status" value="1"/>
</dbReference>
<dbReference type="VEuPathDB" id="FungiDB:RhiirA1_454523"/>
<dbReference type="InterPro" id="IPR045058">
    <property type="entry name" value="GIMA/IAN/Toc"/>
</dbReference>
<dbReference type="Proteomes" id="UP000232722">
    <property type="component" value="Unassembled WGS sequence"/>
</dbReference>
<feature type="domain" description="G" evidence="4">
    <location>
        <begin position="13"/>
        <end position="105"/>
    </location>
</feature>
<feature type="domain" description="AIG1-type G" evidence="5">
    <location>
        <begin position="555"/>
        <end position="714"/>
    </location>
</feature>
<evidence type="ECO:0000256" key="2">
    <source>
        <dbReference type="ARBA" id="ARBA00023134"/>
    </source>
</evidence>
<dbReference type="PROSITE" id="PS51450">
    <property type="entry name" value="LRR"/>
    <property type="match status" value="1"/>
</dbReference>
<dbReference type="Pfam" id="PF04548">
    <property type="entry name" value="AIG1"/>
    <property type="match status" value="1"/>
</dbReference>